<protein>
    <recommendedName>
        <fullName evidence="10">Small ribosomal subunit biogenesis GTPase RsgA</fullName>
        <ecNumber evidence="10">3.6.1.-</ecNumber>
    </recommendedName>
</protein>
<dbReference type="eggNOG" id="COG1162">
    <property type="taxonomic scope" value="Bacteria"/>
</dbReference>
<keyword evidence="1 10" id="KW-0963">Cytoplasm</keyword>
<evidence type="ECO:0000256" key="9">
    <source>
        <dbReference type="ARBA" id="ARBA00023134"/>
    </source>
</evidence>
<proteinExistence type="inferred from homology"/>
<evidence type="ECO:0000256" key="7">
    <source>
        <dbReference type="ARBA" id="ARBA00022833"/>
    </source>
</evidence>
<dbReference type="SUPFAM" id="SSF52540">
    <property type="entry name" value="P-loop containing nucleoside triphosphate hydrolases"/>
    <property type="match status" value="1"/>
</dbReference>
<feature type="binding site" evidence="10">
    <location>
        <position position="255"/>
    </location>
    <ligand>
        <name>Zn(2+)</name>
        <dbReference type="ChEBI" id="CHEBI:29105"/>
    </ligand>
</feature>
<keyword evidence="9 10" id="KW-0342">GTP-binding</keyword>
<evidence type="ECO:0000256" key="1">
    <source>
        <dbReference type="ARBA" id="ARBA00022490"/>
    </source>
</evidence>
<dbReference type="PATRIC" id="fig|1427984.3.peg.174"/>
<evidence type="ECO:0000259" key="12">
    <source>
        <dbReference type="PROSITE" id="PS51721"/>
    </source>
</evidence>
<keyword evidence="6 10" id="KW-0378">Hydrolase</keyword>
<dbReference type="Gene3D" id="3.40.50.300">
    <property type="entry name" value="P-loop containing nucleotide triphosphate hydrolases"/>
    <property type="match status" value="1"/>
</dbReference>
<comment type="subunit">
    <text evidence="10">Monomer. Associates with 30S ribosomal subunit, binds 16S rRNA.</text>
</comment>
<dbReference type="InterPro" id="IPR010914">
    <property type="entry name" value="RsgA_GTPase_dom"/>
</dbReference>
<comment type="cofactor">
    <cofactor evidence="10">
        <name>Zn(2+)</name>
        <dbReference type="ChEBI" id="CHEBI:29105"/>
    </cofactor>
    <text evidence="10">Binds 1 zinc ion per subunit.</text>
</comment>
<dbReference type="Pfam" id="PF16745">
    <property type="entry name" value="RsgA_N"/>
    <property type="match status" value="1"/>
</dbReference>
<comment type="function">
    <text evidence="10">One of several proteins that assist in the late maturation steps of the functional core of the 30S ribosomal subunit. Helps release RbfA from mature subunits. May play a role in the assembly of ribosomal proteins into the subunit. Circularly permuted GTPase that catalyzes slow GTP hydrolysis, GTPase activity is stimulated by the 30S ribosomal subunit.</text>
</comment>
<keyword evidence="4 10" id="KW-0699">rRNA-binding</keyword>
<dbReference type="GO" id="GO:0046872">
    <property type="term" value="F:metal ion binding"/>
    <property type="evidence" value="ECO:0007669"/>
    <property type="project" value="UniProtKB-KW"/>
</dbReference>
<gene>
    <name evidence="10 13" type="primary">rsgA</name>
    <name evidence="13" type="ORF">X271_00186</name>
</gene>
<dbReference type="KEGG" id="hcr:X271_00186"/>
<dbReference type="SUPFAM" id="SSF50249">
    <property type="entry name" value="Nucleic acid-binding proteins"/>
    <property type="match status" value="1"/>
</dbReference>
<dbReference type="AlphaFoldDB" id="W8GES6"/>
<dbReference type="NCBIfam" id="TIGR00157">
    <property type="entry name" value="ribosome small subunit-dependent GTPase A"/>
    <property type="match status" value="1"/>
</dbReference>
<dbReference type="InterPro" id="IPR027417">
    <property type="entry name" value="P-loop_NTPase"/>
</dbReference>
<dbReference type="GO" id="GO:0005737">
    <property type="term" value="C:cytoplasm"/>
    <property type="evidence" value="ECO:0007669"/>
    <property type="project" value="UniProtKB-SubCell"/>
</dbReference>
<dbReference type="Gene3D" id="1.10.40.50">
    <property type="entry name" value="Probable gtpase engc, domain 3"/>
    <property type="match status" value="1"/>
</dbReference>
<evidence type="ECO:0000256" key="10">
    <source>
        <dbReference type="HAMAP-Rule" id="MF_01820"/>
    </source>
</evidence>
<evidence type="ECO:0000256" key="8">
    <source>
        <dbReference type="ARBA" id="ARBA00022884"/>
    </source>
</evidence>
<dbReference type="InterPro" id="IPR004881">
    <property type="entry name" value="Ribosome_biogen_GTPase_RsgA"/>
</dbReference>
<dbReference type="GO" id="GO:0003924">
    <property type="term" value="F:GTPase activity"/>
    <property type="evidence" value="ECO:0007669"/>
    <property type="project" value="UniProtKB-UniRule"/>
</dbReference>
<feature type="binding site" evidence="10">
    <location>
        <position position="261"/>
    </location>
    <ligand>
        <name>Zn(2+)</name>
        <dbReference type="ChEBI" id="CHEBI:29105"/>
    </ligand>
</feature>
<dbReference type="InterPro" id="IPR012340">
    <property type="entry name" value="NA-bd_OB-fold"/>
</dbReference>
<dbReference type="EMBL" id="CP006932">
    <property type="protein sequence ID" value="AHK22294.1"/>
    <property type="molecule type" value="Genomic_DNA"/>
</dbReference>
<keyword evidence="2 10" id="KW-0690">Ribosome biogenesis</keyword>
<feature type="binding site" evidence="10">
    <location>
        <position position="253"/>
    </location>
    <ligand>
        <name>Zn(2+)</name>
        <dbReference type="ChEBI" id="CHEBI:29105"/>
    </ligand>
</feature>
<dbReference type="PANTHER" id="PTHR32120">
    <property type="entry name" value="SMALL RIBOSOMAL SUBUNIT BIOGENESIS GTPASE RSGA"/>
    <property type="match status" value="1"/>
</dbReference>
<keyword evidence="7 10" id="KW-0862">Zinc</keyword>
<dbReference type="InterPro" id="IPR031944">
    <property type="entry name" value="RsgA_N"/>
</dbReference>
<dbReference type="GO" id="GO:0019843">
    <property type="term" value="F:rRNA binding"/>
    <property type="evidence" value="ECO:0007669"/>
    <property type="project" value="UniProtKB-KW"/>
</dbReference>
<feature type="binding site" evidence="10">
    <location>
        <begin position="115"/>
        <end position="118"/>
    </location>
    <ligand>
        <name>GTP</name>
        <dbReference type="ChEBI" id="CHEBI:37565"/>
    </ligand>
</feature>
<feature type="binding site" evidence="10">
    <location>
        <begin position="167"/>
        <end position="175"/>
    </location>
    <ligand>
        <name>GTP</name>
        <dbReference type="ChEBI" id="CHEBI:37565"/>
    </ligand>
</feature>
<evidence type="ECO:0000256" key="5">
    <source>
        <dbReference type="ARBA" id="ARBA00022741"/>
    </source>
</evidence>
<evidence type="ECO:0000313" key="14">
    <source>
        <dbReference type="Proteomes" id="UP000019450"/>
    </source>
</evidence>
<name>W8GES6_9MOLU</name>
<sequence length="288" mass="34043">MLGRIIYSSGGNYRVKTKEGIFNCKPIGLFRKDNTELIVGDKVELKLNYKIGQENLNIITKLYDRKNQFIRPKISNIDFIIIVTSLVEPKFNHFYLNKMITFFQIKKIEPILIFTKIDLNKNQRNLDLIKKYEDLNYKIFNFNNSFQKKEKEKILFILKNKFSILTGQSGVGKSTVLNFLNRNLKLKTGEISFALNRGKHTTRHYEAFEIYENSLIVDSPGFSSFKLDLSLNEISKNFINFAKYYKNCQFKNCLHINEKECFVKKTADSFFYNDYLKLIKEVKENRKF</sequence>
<dbReference type="PROSITE" id="PS51721">
    <property type="entry name" value="G_CP"/>
    <property type="match status" value="1"/>
</dbReference>
<accession>W8GES6</accession>
<evidence type="ECO:0000259" key="11">
    <source>
        <dbReference type="PROSITE" id="PS50936"/>
    </source>
</evidence>
<feature type="domain" description="CP-type G" evidence="12">
    <location>
        <begin position="66"/>
        <end position="225"/>
    </location>
</feature>
<dbReference type="STRING" id="1427984.X271_00186"/>
<evidence type="ECO:0000256" key="6">
    <source>
        <dbReference type="ARBA" id="ARBA00022801"/>
    </source>
</evidence>
<dbReference type="HAMAP" id="MF_01820">
    <property type="entry name" value="GTPase_RsgA"/>
    <property type="match status" value="1"/>
</dbReference>
<keyword evidence="8 10" id="KW-0694">RNA-binding</keyword>
<dbReference type="OrthoDB" id="9809485at2"/>
<dbReference type="PROSITE" id="PS50936">
    <property type="entry name" value="ENGC_GTPASE"/>
    <property type="match status" value="1"/>
</dbReference>
<evidence type="ECO:0000256" key="2">
    <source>
        <dbReference type="ARBA" id="ARBA00022517"/>
    </source>
</evidence>
<keyword evidence="5 10" id="KW-0547">Nucleotide-binding</keyword>
<dbReference type="Pfam" id="PF03193">
    <property type="entry name" value="RsgA_GTPase"/>
    <property type="match status" value="1"/>
</dbReference>
<dbReference type="EC" id="3.6.1.-" evidence="10"/>
<dbReference type="HOGENOM" id="CLU_033617_2_1_14"/>
<keyword evidence="3 10" id="KW-0479">Metal-binding</keyword>
<dbReference type="Gene3D" id="2.40.50.140">
    <property type="entry name" value="Nucleic acid-binding proteins"/>
    <property type="match status" value="1"/>
</dbReference>
<reference evidence="13 14" key="1">
    <citation type="journal article" date="2014" name="Genome Biol. Evol.">
        <title>Phylogenomics of "Candidatus Hepatoplasma crinochetorum," a Lineage of Mollicutes Associated with Noninsect Arthropods.</title>
        <authorList>
            <person name="Leclercq S."/>
            <person name="Dittmer J."/>
            <person name="Bouchon D."/>
            <person name="Cordaux R."/>
        </authorList>
    </citation>
    <scope>NUCLEOTIDE SEQUENCE [LARGE SCALE GENOMIC DNA]</scope>
    <source>
        <strain evidence="13 14">Av</strain>
    </source>
</reference>
<dbReference type="InterPro" id="IPR030378">
    <property type="entry name" value="G_CP_dom"/>
</dbReference>
<dbReference type="CDD" id="cd01854">
    <property type="entry name" value="YjeQ_EngC"/>
    <property type="match status" value="1"/>
</dbReference>
<feature type="domain" description="EngC GTPase" evidence="11">
    <location>
        <begin position="75"/>
        <end position="223"/>
    </location>
</feature>
<dbReference type="GO" id="GO:0042274">
    <property type="term" value="P:ribosomal small subunit biogenesis"/>
    <property type="evidence" value="ECO:0007669"/>
    <property type="project" value="UniProtKB-UniRule"/>
</dbReference>
<comment type="similarity">
    <text evidence="10">Belongs to the TRAFAC class YlqF/YawG GTPase family. RsgA subfamily.</text>
</comment>
<evidence type="ECO:0000256" key="3">
    <source>
        <dbReference type="ARBA" id="ARBA00022723"/>
    </source>
</evidence>
<comment type="subcellular location">
    <subcellularLocation>
        <location evidence="10">Cytoplasm</location>
    </subcellularLocation>
</comment>
<dbReference type="GO" id="GO:0005525">
    <property type="term" value="F:GTP binding"/>
    <property type="evidence" value="ECO:0007669"/>
    <property type="project" value="UniProtKB-UniRule"/>
</dbReference>
<dbReference type="Proteomes" id="UP000019450">
    <property type="component" value="Chromosome"/>
</dbReference>
<evidence type="ECO:0000256" key="4">
    <source>
        <dbReference type="ARBA" id="ARBA00022730"/>
    </source>
</evidence>
<dbReference type="RefSeq" id="WP_025208595.1">
    <property type="nucleotide sequence ID" value="NZ_CP006932.1"/>
</dbReference>
<keyword evidence="14" id="KW-1185">Reference proteome</keyword>
<feature type="binding site" evidence="10">
    <location>
        <position position="248"/>
    </location>
    <ligand>
        <name>Zn(2+)</name>
        <dbReference type="ChEBI" id="CHEBI:29105"/>
    </ligand>
</feature>
<dbReference type="PANTHER" id="PTHR32120:SF11">
    <property type="entry name" value="SMALL RIBOSOMAL SUBUNIT BIOGENESIS GTPASE RSGA 1, MITOCHONDRIAL-RELATED"/>
    <property type="match status" value="1"/>
</dbReference>
<organism evidence="13 14">
    <name type="scientific">Candidatus Hepatoplasma crinochetorum Av</name>
    <dbReference type="NCBI Taxonomy" id="1427984"/>
    <lineage>
        <taxon>Bacteria</taxon>
        <taxon>Bacillati</taxon>
        <taxon>Mycoplasmatota</taxon>
        <taxon>Mollicutes</taxon>
        <taxon>Candidatus Hepatoplasmataceae</taxon>
        <taxon>Candidatus Hepatoplasma</taxon>
    </lineage>
</organism>
<evidence type="ECO:0000313" key="13">
    <source>
        <dbReference type="EMBL" id="AHK22294.1"/>
    </source>
</evidence>